<dbReference type="InterPro" id="IPR028359">
    <property type="entry name" value="UDP_ManNAc/GlcNAc_DH"/>
</dbReference>
<dbReference type="AlphaFoldDB" id="A0A1J4SBV4"/>
<proteinExistence type="inferred from homology"/>
<dbReference type="InterPro" id="IPR008927">
    <property type="entry name" value="6-PGluconate_DH-like_C_sf"/>
</dbReference>
<protein>
    <submittedName>
        <fullName evidence="5">UDP-N-acetyl-D-glucosamine dehydrogenase</fullName>
    </submittedName>
</protein>
<dbReference type="SUPFAM" id="SSF48179">
    <property type="entry name" value="6-phosphogluconate dehydrogenase C-terminal domain-like"/>
    <property type="match status" value="1"/>
</dbReference>
<dbReference type="SUPFAM" id="SSF51735">
    <property type="entry name" value="NAD(P)-binding Rossmann-fold domains"/>
    <property type="match status" value="1"/>
</dbReference>
<name>A0A1J4SBV4_9BACT</name>
<dbReference type="InterPro" id="IPR014026">
    <property type="entry name" value="UDP-Glc/GDP-Man_DH_dimer"/>
</dbReference>
<dbReference type="InterPro" id="IPR001732">
    <property type="entry name" value="UDP-Glc/GDP-Man_DH_N"/>
</dbReference>
<evidence type="ECO:0000259" key="4">
    <source>
        <dbReference type="SMART" id="SM00984"/>
    </source>
</evidence>
<evidence type="ECO:0000256" key="3">
    <source>
        <dbReference type="PIRNR" id="PIRNR000124"/>
    </source>
</evidence>
<dbReference type="Pfam" id="PF00984">
    <property type="entry name" value="UDPG_MGDP_dh"/>
    <property type="match status" value="1"/>
</dbReference>
<gene>
    <name evidence="5" type="ORF">AUJ66_04920</name>
</gene>
<feature type="domain" description="UDP-glucose/GDP-mannose dehydrogenase C-terminal" evidence="4">
    <location>
        <begin position="339"/>
        <end position="434"/>
    </location>
</feature>
<dbReference type="Proteomes" id="UP000182278">
    <property type="component" value="Unassembled WGS sequence"/>
</dbReference>
<dbReference type="InterPro" id="IPR036291">
    <property type="entry name" value="NAD(P)-bd_dom_sf"/>
</dbReference>
<dbReference type="EMBL" id="MNUO01000071">
    <property type="protein sequence ID" value="OIN96937.1"/>
    <property type="molecule type" value="Genomic_DNA"/>
</dbReference>
<comment type="caution">
    <text evidence="5">The sequence shown here is derived from an EMBL/GenBank/DDBJ whole genome shotgun (WGS) entry which is preliminary data.</text>
</comment>
<dbReference type="GO" id="GO:0016628">
    <property type="term" value="F:oxidoreductase activity, acting on the CH-CH group of donors, NAD or NADP as acceptor"/>
    <property type="evidence" value="ECO:0007669"/>
    <property type="project" value="InterPro"/>
</dbReference>
<dbReference type="SUPFAM" id="SSF52413">
    <property type="entry name" value="UDP-glucose/GDP-mannose dehydrogenase C-terminal domain"/>
    <property type="match status" value="1"/>
</dbReference>
<reference evidence="5 6" key="1">
    <citation type="journal article" date="2016" name="Environ. Microbiol.">
        <title>Genomic resolution of a cold subsurface aquifer community provides metabolic insights for novel microbes adapted to high CO concentrations.</title>
        <authorList>
            <person name="Probst A.J."/>
            <person name="Castelle C.J."/>
            <person name="Singh A."/>
            <person name="Brown C.T."/>
            <person name="Anantharaman K."/>
            <person name="Sharon I."/>
            <person name="Hug L.A."/>
            <person name="Burstein D."/>
            <person name="Emerson J.B."/>
            <person name="Thomas B.C."/>
            <person name="Banfield J.F."/>
        </authorList>
    </citation>
    <scope>NUCLEOTIDE SEQUENCE [LARGE SCALE GENOMIC DNA]</scope>
    <source>
        <strain evidence="5">CG1_02_38_46</strain>
    </source>
</reference>
<evidence type="ECO:0000256" key="1">
    <source>
        <dbReference type="ARBA" id="ARBA00023002"/>
    </source>
</evidence>
<evidence type="ECO:0000313" key="6">
    <source>
        <dbReference type="Proteomes" id="UP000182278"/>
    </source>
</evidence>
<dbReference type="Gene3D" id="3.40.50.720">
    <property type="entry name" value="NAD(P)-binding Rossmann-like Domain"/>
    <property type="match status" value="2"/>
</dbReference>
<dbReference type="GO" id="GO:0051287">
    <property type="term" value="F:NAD binding"/>
    <property type="evidence" value="ECO:0007669"/>
    <property type="project" value="InterPro"/>
</dbReference>
<dbReference type="PIRSF" id="PIRSF000124">
    <property type="entry name" value="UDPglc_GDPman_dh"/>
    <property type="match status" value="1"/>
</dbReference>
<sequence>MSLKEKILKKKARVGIIGLGYVGLPEAVALAKVGFQVTGIELNKNKVEKVNRGHSYIADIREGELRDVVRKGKLRATTNPSAIRNLDVICICVPTPFNIYKEPDLSYVRDATQQIAKNFRPQPSRFCEQLIILESTIYPGATREVVLPVLSTGPTRKKEGRKVGRDFYLVFSPERIDPGNKKYYITNTPKVVGGITRKCTELGTLFYNQFISKVIPVSSPEVAEMSKLLENIFRNVNIALVNELMLLCDRMKINIWEVIEAAKTKPFGFMSFKPGPGVGGHCIPVDPVYLSWKAKEYDFHTRFIELAAEINSNMPYYVVSKILKLLQHKAKSVSKSKIVILGAAFKKDISDVRNSPALKVIELLKEEDAKVLYNDPYVPMLKIGKNFLKSAKLTPVLLRSADCVVILTDHSNYDYEWIVKNSHLILDTRNIIKKRKVLRL</sequence>
<accession>A0A1J4SBV4</accession>
<keyword evidence="2" id="KW-0520">NAD</keyword>
<dbReference type="InterPro" id="IPR017476">
    <property type="entry name" value="UDP-Glc/GDP-Man"/>
</dbReference>
<dbReference type="GO" id="GO:0000271">
    <property type="term" value="P:polysaccharide biosynthetic process"/>
    <property type="evidence" value="ECO:0007669"/>
    <property type="project" value="InterPro"/>
</dbReference>
<dbReference type="SMART" id="SM00984">
    <property type="entry name" value="UDPG_MGDP_dh_C"/>
    <property type="match status" value="1"/>
</dbReference>
<dbReference type="PANTHER" id="PTHR43491:SF1">
    <property type="entry name" value="UDP-N-ACETYL-D-MANNOSAMINE DEHYDROGENASE"/>
    <property type="match status" value="1"/>
</dbReference>
<dbReference type="PIRSF" id="PIRSF500136">
    <property type="entry name" value="UDP_ManNAc_DH"/>
    <property type="match status" value="1"/>
</dbReference>
<dbReference type="STRING" id="1817893.AUJ66_04920"/>
<organism evidence="5 6">
    <name type="scientific">Candidatus Desantisbacteria bacterium CG1_02_38_46</name>
    <dbReference type="NCBI Taxonomy" id="1817893"/>
    <lineage>
        <taxon>Bacteria</taxon>
        <taxon>Candidatus Desantisiibacteriota</taxon>
    </lineage>
</organism>
<dbReference type="InterPro" id="IPR014027">
    <property type="entry name" value="UDP-Glc/GDP-Man_DH_C"/>
</dbReference>
<evidence type="ECO:0000313" key="5">
    <source>
        <dbReference type="EMBL" id="OIN96937.1"/>
    </source>
</evidence>
<dbReference type="GO" id="GO:0016616">
    <property type="term" value="F:oxidoreductase activity, acting on the CH-OH group of donors, NAD or NADP as acceptor"/>
    <property type="evidence" value="ECO:0007669"/>
    <property type="project" value="InterPro"/>
</dbReference>
<dbReference type="InterPro" id="IPR036220">
    <property type="entry name" value="UDP-Glc/GDP-Man_DH_C_sf"/>
</dbReference>
<evidence type="ECO:0000256" key="2">
    <source>
        <dbReference type="ARBA" id="ARBA00023027"/>
    </source>
</evidence>
<dbReference type="PANTHER" id="PTHR43491">
    <property type="entry name" value="UDP-N-ACETYL-D-MANNOSAMINE DEHYDROGENASE"/>
    <property type="match status" value="1"/>
</dbReference>
<keyword evidence="1" id="KW-0560">Oxidoreductase</keyword>
<dbReference type="Pfam" id="PF03721">
    <property type="entry name" value="UDPG_MGDP_dh_N"/>
    <property type="match status" value="1"/>
</dbReference>
<dbReference type="NCBIfam" id="TIGR03026">
    <property type="entry name" value="NDP-sugDHase"/>
    <property type="match status" value="1"/>
</dbReference>
<dbReference type="Pfam" id="PF03720">
    <property type="entry name" value="UDPG_MGDP_dh_C"/>
    <property type="match status" value="1"/>
</dbReference>
<comment type="similarity">
    <text evidence="3">Belongs to the UDP-glucose/GDP-mannose dehydrogenase family.</text>
</comment>